<evidence type="ECO:0000256" key="1">
    <source>
        <dbReference type="ARBA" id="ARBA00001946"/>
    </source>
</evidence>
<keyword evidence="8" id="KW-0460">Magnesium</keyword>
<dbReference type="GO" id="GO:0046872">
    <property type="term" value="F:metal ion binding"/>
    <property type="evidence" value="ECO:0007669"/>
    <property type="project" value="UniProtKB-KW"/>
</dbReference>
<dbReference type="GO" id="GO:0003723">
    <property type="term" value="F:RNA binding"/>
    <property type="evidence" value="ECO:0007669"/>
    <property type="project" value="UniProtKB-KW"/>
</dbReference>
<proteinExistence type="inferred from homology"/>
<dbReference type="InterPro" id="IPR024026">
    <property type="entry name" value="3'-RNA_MeTfrase_Hen1_bac"/>
</dbReference>
<keyword evidence="9" id="KW-0694">RNA-binding</keyword>
<keyword evidence="10" id="KW-0943">RNA-mediated gene silencing</keyword>
<dbReference type="AlphaFoldDB" id="A0A2T2X9K7"/>
<protein>
    <recommendedName>
        <fullName evidence="3">Small RNA 2'-O-methyltransferase</fullName>
        <ecNumber evidence="11">2.1.1.386</ecNumber>
    </recommendedName>
</protein>
<reference evidence="14 15" key="1">
    <citation type="journal article" date="2014" name="BMC Genomics">
        <title>Comparison of environmental and isolate Sulfobacillus genomes reveals diverse carbon, sulfur, nitrogen, and hydrogen metabolisms.</title>
        <authorList>
            <person name="Justice N.B."/>
            <person name="Norman A."/>
            <person name="Brown C.T."/>
            <person name="Singh A."/>
            <person name="Thomas B.C."/>
            <person name="Banfield J.F."/>
        </authorList>
    </citation>
    <scope>NUCLEOTIDE SEQUENCE [LARGE SCALE GENOMIC DNA]</scope>
    <source>
        <strain evidence="14">AMDSBA1</strain>
    </source>
</reference>
<evidence type="ECO:0000313" key="15">
    <source>
        <dbReference type="Proteomes" id="UP000242699"/>
    </source>
</evidence>
<evidence type="ECO:0000256" key="10">
    <source>
        <dbReference type="ARBA" id="ARBA00023158"/>
    </source>
</evidence>
<dbReference type="Pfam" id="PF12623">
    <property type="entry name" value="Hen1_L"/>
    <property type="match status" value="1"/>
</dbReference>
<gene>
    <name evidence="14" type="ORF">C7B43_03305</name>
</gene>
<evidence type="ECO:0000256" key="7">
    <source>
        <dbReference type="ARBA" id="ARBA00022723"/>
    </source>
</evidence>
<evidence type="ECO:0000313" key="14">
    <source>
        <dbReference type="EMBL" id="PSR31137.1"/>
    </source>
</evidence>
<dbReference type="Proteomes" id="UP000242699">
    <property type="component" value="Unassembled WGS sequence"/>
</dbReference>
<keyword evidence="6" id="KW-0949">S-adenosyl-L-methionine</keyword>
<dbReference type="EMBL" id="PXYT01000004">
    <property type="protein sequence ID" value="PSR31137.1"/>
    <property type="molecule type" value="Genomic_DNA"/>
</dbReference>
<keyword evidence="5 14" id="KW-0808">Transferase</keyword>
<evidence type="ECO:0000256" key="12">
    <source>
        <dbReference type="ARBA" id="ARBA00048418"/>
    </source>
</evidence>
<evidence type="ECO:0000256" key="5">
    <source>
        <dbReference type="ARBA" id="ARBA00022679"/>
    </source>
</evidence>
<keyword evidence="7" id="KW-0479">Metal-binding</keyword>
<evidence type="ECO:0000256" key="8">
    <source>
        <dbReference type="ARBA" id="ARBA00022842"/>
    </source>
</evidence>
<dbReference type="InterPro" id="IPR038546">
    <property type="entry name" value="Hen1_N_sf"/>
</dbReference>
<dbReference type="GO" id="GO:0031047">
    <property type="term" value="P:regulatory ncRNA-mediated gene silencing"/>
    <property type="evidence" value="ECO:0007669"/>
    <property type="project" value="UniProtKB-KW"/>
</dbReference>
<evidence type="ECO:0000256" key="2">
    <source>
        <dbReference type="ARBA" id="ARBA00009026"/>
    </source>
</evidence>
<keyword evidence="4 14" id="KW-0489">Methyltransferase</keyword>
<evidence type="ECO:0000256" key="3">
    <source>
        <dbReference type="ARBA" id="ARBA00021330"/>
    </source>
</evidence>
<comment type="cofactor">
    <cofactor evidence="1">
        <name>Mg(2+)</name>
        <dbReference type="ChEBI" id="CHEBI:18420"/>
    </cofactor>
</comment>
<dbReference type="GO" id="GO:0090486">
    <property type="term" value="F:small RNA 2'-O-methyltransferase activity"/>
    <property type="evidence" value="ECO:0007669"/>
    <property type="project" value="UniProtKB-EC"/>
</dbReference>
<organism evidence="14 15">
    <name type="scientific">Sulfobacillus benefaciens</name>
    <dbReference type="NCBI Taxonomy" id="453960"/>
    <lineage>
        <taxon>Bacteria</taxon>
        <taxon>Bacillati</taxon>
        <taxon>Bacillota</taxon>
        <taxon>Clostridia</taxon>
        <taxon>Eubacteriales</taxon>
        <taxon>Clostridiales Family XVII. Incertae Sedis</taxon>
        <taxon>Sulfobacillus</taxon>
    </lineage>
</organism>
<evidence type="ECO:0000256" key="4">
    <source>
        <dbReference type="ARBA" id="ARBA00022603"/>
    </source>
</evidence>
<dbReference type="Gene3D" id="3.40.50.150">
    <property type="entry name" value="Vaccinia Virus protein VP39"/>
    <property type="match status" value="1"/>
</dbReference>
<evidence type="ECO:0000256" key="11">
    <source>
        <dbReference type="ARBA" id="ARBA00035025"/>
    </source>
</evidence>
<dbReference type="InterPro" id="IPR024740">
    <property type="entry name" value="Hen1_N"/>
</dbReference>
<feature type="domain" description="Hen1 N-terminal" evidence="13">
    <location>
        <begin position="1"/>
        <end position="239"/>
    </location>
</feature>
<comment type="caution">
    <text evidence="14">The sequence shown here is derived from an EMBL/GenBank/DDBJ whole genome shotgun (WGS) entry which is preliminary data.</text>
</comment>
<sequence>MILTITTTYRPATDLGFLLHKHPDKVQTFPLPFGHAHVFFPEADEDRCTAALLLDIDSLDIVRSKAQGRKMAGHYVNDRPYTISSFMAVAIAKVFGTALSGHCRAREALPDQAIPLQAHLSVLPSDEGEPLIRRIFEPLGYEVEVQKTLLDPAFAEWGEAPYYAVTLRAVISLHRLLNHLYVLIPVLDNDKHYYIADDEVAKLLQHGKGWLNSHPERETISWRYLKHNSRLTQTALSRMAYGSQAGSSPEEGPSHRPVPLREQRIQTVLDVLKASEVSRILDLGCGEGELLRHLIQEPVFNELVGVDVSLATLAKAKDRLHLDTLPERQSRRVKLWHGSLIYRDRRLEGFDAATVTEVIEHIEPALLPAFDRALFEFARPRVVIVTTPNREYNRLFESLGPDTLRHADHRFEWTRQQFTDWAEQAAAQFGYQVRIQGIGPEDPVLGSPTQMGVFQRK</sequence>
<dbReference type="Gene3D" id="3.30.1610.20">
    <property type="entry name" value="Hen1, N-terminal domain"/>
    <property type="match status" value="1"/>
</dbReference>
<dbReference type="Pfam" id="PF13489">
    <property type="entry name" value="Methyltransf_23"/>
    <property type="match status" value="1"/>
</dbReference>
<dbReference type="InterPro" id="IPR026610">
    <property type="entry name" value="Hen1"/>
</dbReference>
<comment type="catalytic activity">
    <reaction evidence="12">
        <text>small RNA 3'-end nucleotide + S-adenosyl-L-methionine = small RNA 3'-end 2'-O-methylnucleotide + S-adenosyl-L-homocysteine + H(+)</text>
        <dbReference type="Rhea" id="RHEA:37887"/>
        <dbReference type="Rhea" id="RHEA-COMP:10415"/>
        <dbReference type="Rhea" id="RHEA-COMP:10416"/>
        <dbReference type="ChEBI" id="CHEBI:15378"/>
        <dbReference type="ChEBI" id="CHEBI:57856"/>
        <dbReference type="ChEBI" id="CHEBI:59789"/>
        <dbReference type="ChEBI" id="CHEBI:74896"/>
        <dbReference type="ChEBI" id="CHEBI:74898"/>
        <dbReference type="EC" id="2.1.1.386"/>
    </reaction>
</comment>
<dbReference type="NCBIfam" id="TIGR04074">
    <property type="entry name" value="bacter_Hen1"/>
    <property type="match status" value="1"/>
</dbReference>
<evidence type="ECO:0000256" key="9">
    <source>
        <dbReference type="ARBA" id="ARBA00022884"/>
    </source>
</evidence>
<dbReference type="SUPFAM" id="SSF53335">
    <property type="entry name" value="S-adenosyl-L-methionine-dependent methyltransferases"/>
    <property type="match status" value="1"/>
</dbReference>
<dbReference type="GO" id="GO:0001510">
    <property type="term" value="P:RNA methylation"/>
    <property type="evidence" value="ECO:0007669"/>
    <property type="project" value="InterPro"/>
</dbReference>
<dbReference type="PANTHER" id="PTHR21404">
    <property type="entry name" value="HEN1"/>
    <property type="match status" value="1"/>
</dbReference>
<dbReference type="EC" id="2.1.1.386" evidence="11"/>
<evidence type="ECO:0000259" key="13">
    <source>
        <dbReference type="Pfam" id="PF12623"/>
    </source>
</evidence>
<comment type="similarity">
    <text evidence="2">Belongs to the methyltransferase superfamily. HEN1 family.</text>
</comment>
<accession>A0A2T2X9K7</accession>
<dbReference type="InterPro" id="IPR029063">
    <property type="entry name" value="SAM-dependent_MTases_sf"/>
</dbReference>
<dbReference type="PANTHER" id="PTHR21404:SF3">
    <property type="entry name" value="SMALL RNA 2'-O-METHYLTRANSFERASE"/>
    <property type="match status" value="1"/>
</dbReference>
<evidence type="ECO:0000256" key="6">
    <source>
        <dbReference type="ARBA" id="ARBA00022691"/>
    </source>
</evidence>
<name>A0A2T2X9K7_9FIRM</name>
<dbReference type="CDD" id="cd02440">
    <property type="entry name" value="AdoMet_MTases"/>
    <property type="match status" value="1"/>
</dbReference>